<dbReference type="OrthoDB" id="9989112at2759"/>
<dbReference type="PROSITE" id="PS51419">
    <property type="entry name" value="RAB"/>
    <property type="match status" value="1"/>
</dbReference>
<dbReference type="Pfam" id="PF00071">
    <property type="entry name" value="Ras"/>
    <property type="match status" value="1"/>
</dbReference>
<feature type="region of interest" description="Disordered" evidence="3">
    <location>
        <begin position="1"/>
        <end position="21"/>
    </location>
</feature>
<keyword evidence="5" id="KW-1185">Reference proteome</keyword>
<evidence type="ECO:0000313" key="4">
    <source>
        <dbReference type="EMBL" id="ODM90459.1"/>
    </source>
</evidence>
<evidence type="ECO:0000313" key="5">
    <source>
        <dbReference type="Proteomes" id="UP000094527"/>
    </source>
</evidence>
<accession>A0A1D2MC00</accession>
<dbReference type="GO" id="GO:0005525">
    <property type="term" value="F:GTP binding"/>
    <property type="evidence" value="ECO:0007669"/>
    <property type="project" value="InterPro"/>
</dbReference>
<dbReference type="PANTHER" id="PTHR47978">
    <property type="match status" value="1"/>
</dbReference>
<dbReference type="Proteomes" id="UP000094527">
    <property type="component" value="Unassembled WGS sequence"/>
</dbReference>
<evidence type="ECO:0000256" key="3">
    <source>
        <dbReference type="SAM" id="MobiDB-lite"/>
    </source>
</evidence>
<feature type="non-terminal residue" evidence="4">
    <location>
        <position position="69"/>
    </location>
</feature>
<dbReference type="InterPro" id="IPR027417">
    <property type="entry name" value="P-loop_NTPase"/>
</dbReference>
<sequence>MIGNKCDQAVDREVNTDNARKRAESENMPFFETSARDDINCEAAFRSVAAAILQNEQILASVVRERDNI</sequence>
<dbReference type="GO" id="GO:0003924">
    <property type="term" value="F:GTPase activity"/>
    <property type="evidence" value="ECO:0007669"/>
    <property type="project" value="InterPro"/>
</dbReference>
<gene>
    <name evidence="4" type="ORF">Ocin01_16224</name>
</gene>
<dbReference type="STRING" id="48709.A0A1D2MC00"/>
<reference evidence="4 5" key="1">
    <citation type="journal article" date="2016" name="Genome Biol. Evol.">
        <title>Gene Family Evolution Reflects Adaptation to Soil Environmental Stressors in the Genome of the Collembolan Orchesella cincta.</title>
        <authorList>
            <person name="Faddeeva-Vakhrusheva A."/>
            <person name="Derks M.F."/>
            <person name="Anvar S.Y."/>
            <person name="Agamennone V."/>
            <person name="Suring W."/>
            <person name="Smit S."/>
            <person name="van Straalen N.M."/>
            <person name="Roelofs D."/>
        </authorList>
    </citation>
    <scope>NUCLEOTIDE SEQUENCE [LARGE SCALE GENOMIC DNA]</scope>
    <source>
        <tissue evidence="4">Mixed pool</tissue>
    </source>
</reference>
<dbReference type="Gene3D" id="3.40.50.300">
    <property type="entry name" value="P-loop containing nucleotide triphosphate hydrolases"/>
    <property type="match status" value="1"/>
</dbReference>
<dbReference type="AlphaFoldDB" id="A0A1D2MC00"/>
<name>A0A1D2MC00_ORCCI</name>
<keyword evidence="2" id="KW-0547">Nucleotide-binding</keyword>
<evidence type="ECO:0000256" key="1">
    <source>
        <dbReference type="ARBA" id="ARBA00006270"/>
    </source>
</evidence>
<dbReference type="EMBL" id="LJIJ01001951">
    <property type="protein sequence ID" value="ODM90459.1"/>
    <property type="molecule type" value="Genomic_DNA"/>
</dbReference>
<organism evidence="4 5">
    <name type="scientific">Orchesella cincta</name>
    <name type="common">Springtail</name>
    <name type="synonym">Podura cincta</name>
    <dbReference type="NCBI Taxonomy" id="48709"/>
    <lineage>
        <taxon>Eukaryota</taxon>
        <taxon>Metazoa</taxon>
        <taxon>Ecdysozoa</taxon>
        <taxon>Arthropoda</taxon>
        <taxon>Hexapoda</taxon>
        <taxon>Collembola</taxon>
        <taxon>Entomobryomorpha</taxon>
        <taxon>Entomobryoidea</taxon>
        <taxon>Orchesellidae</taxon>
        <taxon>Orchesellinae</taxon>
        <taxon>Orchesella</taxon>
    </lineage>
</organism>
<comment type="similarity">
    <text evidence="1">Belongs to the small GTPase superfamily. Rab family.</text>
</comment>
<dbReference type="SUPFAM" id="SSF52540">
    <property type="entry name" value="P-loop containing nucleoside triphosphate hydrolases"/>
    <property type="match status" value="1"/>
</dbReference>
<dbReference type="InterPro" id="IPR001806">
    <property type="entry name" value="Small_GTPase"/>
</dbReference>
<protein>
    <submittedName>
        <fullName evidence="4">GTP-binding protein YPTM1</fullName>
    </submittedName>
</protein>
<feature type="compositionally biased region" description="Basic and acidic residues" evidence="3">
    <location>
        <begin position="8"/>
        <end position="21"/>
    </location>
</feature>
<evidence type="ECO:0000256" key="2">
    <source>
        <dbReference type="ARBA" id="ARBA00022741"/>
    </source>
</evidence>
<proteinExistence type="inferred from homology"/>
<comment type="caution">
    <text evidence="4">The sequence shown here is derived from an EMBL/GenBank/DDBJ whole genome shotgun (WGS) entry which is preliminary data.</text>
</comment>